<evidence type="ECO:0000313" key="2">
    <source>
        <dbReference type="Proteomes" id="UP000789702"/>
    </source>
</evidence>
<protein>
    <submittedName>
        <fullName evidence="1">14086_t:CDS:1</fullName>
    </submittedName>
</protein>
<name>A0ACA9NBV4_9GLOM</name>
<reference evidence="1" key="1">
    <citation type="submission" date="2021-06" db="EMBL/GenBank/DDBJ databases">
        <authorList>
            <person name="Kallberg Y."/>
            <person name="Tangrot J."/>
            <person name="Rosling A."/>
        </authorList>
    </citation>
    <scope>NUCLEOTIDE SEQUENCE</scope>
    <source>
        <strain evidence="1">IL203A</strain>
    </source>
</reference>
<accession>A0ACA9NBV4</accession>
<keyword evidence="2" id="KW-1185">Reference proteome</keyword>
<feature type="non-terminal residue" evidence="1">
    <location>
        <position position="1"/>
    </location>
</feature>
<proteinExistence type="predicted"/>
<evidence type="ECO:0000313" key="1">
    <source>
        <dbReference type="EMBL" id="CAG8637105.1"/>
    </source>
</evidence>
<gene>
    <name evidence="1" type="ORF">DHETER_LOCUS8660</name>
</gene>
<organism evidence="1 2">
    <name type="scientific">Dentiscutata heterogama</name>
    <dbReference type="NCBI Taxonomy" id="1316150"/>
    <lineage>
        <taxon>Eukaryota</taxon>
        <taxon>Fungi</taxon>
        <taxon>Fungi incertae sedis</taxon>
        <taxon>Mucoromycota</taxon>
        <taxon>Glomeromycotina</taxon>
        <taxon>Glomeromycetes</taxon>
        <taxon>Diversisporales</taxon>
        <taxon>Gigasporaceae</taxon>
        <taxon>Dentiscutata</taxon>
    </lineage>
</organism>
<feature type="non-terminal residue" evidence="1">
    <location>
        <position position="288"/>
    </location>
</feature>
<comment type="caution">
    <text evidence="1">The sequence shown here is derived from an EMBL/GenBank/DDBJ whole genome shotgun (WGS) entry which is preliminary data.</text>
</comment>
<dbReference type="Proteomes" id="UP000789702">
    <property type="component" value="Unassembled WGS sequence"/>
</dbReference>
<sequence>YGETFSLYIFGQKITMVGKETTHEILKKDQEFSFSEAIRMRLPLRYLFNNMDLEKNNKLMREYITGKLIYLMGRLQRDVIMAIELYIGECIEPKIIHDPYKTLTNIIAIPVSTVIVGEVDGLQCYLDDPEITPDLNPNNVNYDFIVDAICVFIFSAMGTTIDSANFVLYDLVKRKQYWHELYQEAQEINKQCNGNELTSGDIAKMVKLDGFVKESLRFLTRHRMIGLPHKCISKSYYTLANGYQIPNGCIVLINIIDTHNDEGIQGQNPTEFYAYRHLERNSPATKLD</sequence>
<dbReference type="EMBL" id="CAJVPU010014064">
    <property type="protein sequence ID" value="CAG8637105.1"/>
    <property type="molecule type" value="Genomic_DNA"/>
</dbReference>